<evidence type="ECO:0000259" key="7">
    <source>
        <dbReference type="Pfam" id="PF21200"/>
    </source>
</evidence>
<evidence type="ECO:0000259" key="6">
    <source>
        <dbReference type="Pfam" id="PF01229"/>
    </source>
</evidence>
<feature type="signal peptide" evidence="5">
    <location>
        <begin position="1"/>
        <end position="27"/>
    </location>
</feature>
<evidence type="ECO:0000256" key="2">
    <source>
        <dbReference type="ARBA" id="ARBA00022801"/>
    </source>
</evidence>
<dbReference type="PROSITE" id="PS01027">
    <property type="entry name" value="GLYCOSYL_HYDROL_F39"/>
    <property type="match status" value="1"/>
</dbReference>
<dbReference type="GO" id="GO:0005975">
    <property type="term" value="P:carbohydrate metabolic process"/>
    <property type="evidence" value="ECO:0007669"/>
    <property type="project" value="InterPro"/>
</dbReference>
<comment type="similarity">
    <text evidence="1">Belongs to the glycosyl hydrolase 39 family.</text>
</comment>
<name>A0A9Q1BHF2_HOLLE</name>
<dbReference type="CDD" id="cd00063">
    <property type="entry name" value="FN3"/>
    <property type="match status" value="1"/>
</dbReference>
<evidence type="ECO:0000256" key="4">
    <source>
        <dbReference type="PIRSR" id="PIRSR600514-1"/>
    </source>
</evidence>
<dbReference type="InterPro" id="IPR051923">
    <property type="entry name" value="Glycosyl_Hydrolase_39"/>
</dbReference>
<dbReference type="InterPro" id="IPR000514">
    <property type="entry name" value="Glyco_hydro_39"/>
</dbReference>
<keyword evidence="2" id="KW-0378">Hydrolase</keyword>
<dbReference type="PANTHER" id="PTHR12631:SF8">
    <property type="entry name" value="ALPHA-L-IDURONIDASE"/>
    <property type="match status" value="1"/>
</dbReference>
<dbReference type="InterPro" id="IPR049166">
    <property type="entry name" value="GH39_cat"/>
</dbReference>
<dbReference type="Gene3D" id="2.60.40.1500">
    <property type="entry name" value="Glycosyl hydrolase domain, family 39"/>
    <property type="match status" value="1"/>
</dbReference>
<dbReference type="GO" id="GO:0003940">
    <property type="term" value="F:L-iduronidase activity"/>
    <property type="evidence" value="ECO:0007669"/>
    <property type="project" value="TreeGrafter"/>
</dbReference>
<reference evidence="8" key="1">
    <citation type="submission" date="2021-10" db="EMBL/GenBank/DDBJ databases">
        <title>Tropical sea cucumber genome reveals ecological adaptation and Cuvierian tubules defense mechanism.</title>
        <authorList>
            <person name="Chen T."/>
        </authorList>
    </citation>
    <scope>NUCLEOTIDE SEQUENCE</scope>
    <source>
        <strain evidence="8">Nanhai2018</strain>
        <tissue evidence="8">Muscle</tissue>
    </source>
</reference>
<dbReference type="InterPro" id="IPR013783">
    <property type="entry name" value="Ig-like_fold"/>
</dbReference>
<proteinExistence type="inferred from homology"/>
<dbReference type="FunFam" id="3.20.20.80:FF:000245">
    <property type="entry name" value="Histone H2B"/>
    <property type="match status" value="1"/>
</dbReference>
<dbReference type="OrthoDB" id="15153at2759"/>
<protein>
    <submittedName>
        <fullName evidence="8">Alpha-L-iduronidase</fullName>
    </submittedName>
</protein>
<dbReference type="Gene3D" id="2.60.40.10">
    <property type="entry name" value="Immunoglobulins"/>
    <property type="match status" value="1"/>
</dbReference>
<dbReference type="EMBL" id="JAIZAY010000017">
    <property type="protein sequence ID" value="KAJ8025369.1"/>
    <property type="molecule type" value="Genomic_DNA"/>
</dbReference>
<dbReference type="SUPFAM" id="SSF51011">
    <property type="entry name" value="Glycosyl hydrolase domain"/>
    <property type="match status" value="1"/>
</dbReference>
<feature type="chain" id="PRO_5040239168" evidence="5">
    <location>
        <begin position="28"/>
        <end position="633"/>
    </location>
</feature>
<evidence type="ECO:0000256" key="5">
    <source>
        <dbReference type="SAM" id="SignalP"/>
    </source>
</evidence>
<dbReference type="PRINTS" id="PR00745">
    <property type="entry name" value="GLHYDRLASE39"/>
</dbReference>
<evidence type="ECO:0000256" key="3">
    <source>
        <dbReference type="ARBA" id="ARBA00023295"/>
    </source>
</evidence>
<comment type="caution">
    <text evidence="8">The sequence shown here is derived from an EMBL/GenBank/DDBJ whole genome shotgun (WGS) entry which is preliminary data.</text>
</comment>
<dbReference type="AlphaFoldDB" id="A0A9Q1BHF2"/>
<feature type="active site" description="Proton donor" evidence="4">
    <location>
        <position position="181"/>
    </location>
</feature>
<sequence>MKYASMPFITTLLSLALAVTQVNMVAAKHWDLKVNLSRSTGEFSHFWKSTGFCPPDPHQEDYKYFLSDDEKQNLALIGSVPRNGIEQVRIHWLLDTVTVMKDGSQLSYNFTLLDELIKNLWIHNLRPGFEIMGNPSNHFTNFEDPSQIHEWKSLVQSVAERYIELYGLDYVSQWNFETWNEPDHGDFDNLNFTIQGFMNYYDACSEGLKAAHPSLKFGGPGGSCKDPPQSPICWTLLQHCSNGTNYFTKETGVRIDFISFHHKGEGSSKHILDTELETIKRIRSNYPLLAKVPIFNDEGDPLVGWSRPQWWRADTTYAAVVTKVIIQHQHLLITPNPNYLYTLISNDNGFLNFYPTFFEQRTLNTRFQMNNTKPNSVQLIKKPVLAVMGLLARLGDRLVYVEDLKKTETTDLGMLATLEFVNTSWSAAVLISNSADTSLFTGLDEISLNVSGIPEVGSYIYVVYLLDREHGNPHQVWLLQGKPIFPTKEQFDEMRTHQEAVRVQGPTAFTQKDLALKLALKKPGIMLVHMCQKSSAPPGKVHNVTLYQVTSSDLLVTWSDSYIATPCILTFELEHSTQSEGGPYTRVNKNDITFTSFVYSTEASETIQGWYRVRAVDYWMRGGVYSNVIHYTA</sequence>
<dbReference type="InterPro" id="IPR017853">
    <property type="entry name" value="GH"/>
</dbReference>
<keyword evidence="9" id="KW-1185">Reference proteome</keyword>
<dbReference type="InterPro" id="IPR049165">
    <property type="entry name" value="GH39_as"/>
</dbReference>
<dbReference type="InterPro" id="IPR049167">
    <property type="entry name" value="GH39_C"/>
</dbReference>
<dbReference type="Gene3D" id="3.20.20.80">
    <property type="entry name" value="Glycosidases"/>
    <property type="match status" value="1"/>
</dbReference>
<evidence type="ECO:0000256" key="1">
    <source>
        <dbReference type="ARBA" id="ARBA00008875"/>
    </source>
</evidence>
<evidence type="ECO:0000313" key="9">
    <source>
        <dbReference type="Proteomes" id="UP001152320"/>
    </source>
</evidence>
<dbReference type="Pfam" id="PF01229">
    <property type="entry name" value="Glyco_hydro_39"/>
    <property type="match status" value="1"/>
</dbReference>
<evidence type="ECO:0000313" key="8">
    <source>
        <dbReference type="EMBL" id="KAJ8025369.1"/>
    </source>
</evidence>
<dbReference type="SUPFAM" id="SSF51445">
    <property type="entry name" value="(Trans)glycosidases"/>
    <property type="match status" value="1"/>
</dbReference>
<dbReference type="Proteomes" id="UP001152320">
    <property type="component" value="Chromosome 17"/>
</dbReference>
<dbReference type="SUPFAM" id="SSF49265">
    <property type="entry name" value="Fibronectin type III"/>
    <property type="match status" value="1"/>
</dbReference>
<keyword evidence="3" id="KW-0326">Glycosidase</keyword>
<feature type="domain" description="Glycosyl hydrolases family 39 N-terminal catalytic" evidence="6">
    <location>
        <begin position="32"/>
        <end position="501"/>
    </location>
</feature>
<dbReference type="InterPro" id="IPR003961">
    <property type="entry name" value="FN3_dom"/>
</dbReference>
<dbReference type="InterPro" id="IPR036116">
    <property type="entry name" value="FN3_sf"/>
</dbReference>
<dbReference type="PANTHER" id="PTHR12631">
    <property type="entry name" value="ALPHA-L-IDURONIDASE"/>
    <property type="match status" value="1"/>
</dbReference>
<accession>A0A9Q1BHF2</accession>
<keyword evidence="5" id="KW-0732">Signal</keyword>
<feature type="domain" description="Alpha-L-iduronidase C-terminal" evidence="7">
    <location>
        <begin position="544"/>
        <end position="632"/>
    </location>
</feature>
<gene>
    <name evidence="8" type="ORF">HOLleu_32908</name>
</gene>
<dbReference type="Pfam" id="PF21200">
    <property type="entry name" value="Glyco_hydro_39_C"/>
    <property type="match status" value="1"/>
</dbReference>
<organism evidence="8 9">
    <name type="scientific">Holothuria leucospilota</name>
    <name type="common">Black long sea cucumber</name>
    <name type="synonym">Mertensiothuria leucospilota</name>
    <dbReference type="NCBI Taxonomy" id="206669"/>
    <lineage>
        <taxon>Eukaryota</taxon>
        <taxon>Metazoa</taxon>
        <taxon>Echinodermata</taxon>
        <taxon>Eleutherozoa</taxon>
        <taxon>Echinozoa</taxon>
        <taxon>Holothuroidea</taxon>
        <taxon>Aspidochirotacea</taxon>
        <taxon>Aspidochirotida</taxon>
        <taxon>Holothuriidae</taxon>
        <taxon>Holothuria</taxon>
    </lineage>
</organism>